<gene>
    <name evidence="2" type="ORF">H3221_10175</name>
</gene>
<reference evidence="2" key="1">
    <citation type="submission" date="2020-07" db="EMBL/GenBank/DDBJ databases">
        <title>Pseudomonas chaetoceroseae sp. nov., a new member of the Pseudomonas oleovorans group isolated from a culture of Chaetoceros calcitrans.</title>
        <authorList>
            <person name="Girard L."/>
            <person name="Lood C."/>
            <person name="De Mot R."/>
            <person name="Baudart J."/>
        </authorList>
    </citation>
    <scope>NUCLEOTIDE SEQUENCE</scope>
    <source>
        <strain evidence="2">536</strain>
    </source>
</reference>
<dbReference type="GO" id="GO:0004519">
    <property type="term" value="F:endonuclease activity"/>
    <property type="evidence" value="ECO:0007669"/>
    <property type="project" value="UniProtKB-KW"/>
</dbReference>
<dbReference type="RefSeq" id="WP_196474950.1">
    <property type="nucleotide sequence ID" value="NZ_JACFYX020000007.1"/>
</dbReference>
<dbReference type="Proteomes" id="UP000596932">
    <property type="component" value="Unassembled WGS sequence"/>
</dbReference>
<dbReference type="AlphaFoldDB" id="A0A931D5E3"/>
<accession>A0A931D5E3</accession>
<dbReference type="InterPro" id="IPR016177">
    <property type="entry name" value="DNA-bd_dom_sf"/>
</dbReference>
<evidence type="ECO:0000259" key="1">
    <source>
        <dbReference type="Pfam" id="PF13392"/>
    </source>
</evidence>
<protein>
    <submittedName>
        <fullName evidence="2">HNH endonuclease</fullName>
    </submittedName>
</protein>
<name>A0A931D5E3_9PSED</name>
<dbReference type="GO" id="GO:0003677">
    <property type="term" value="F:DNA binding"/>
    <property type="evidence" value="ECO:0007669"/>
    <property type="project" value="InterPro"/>
</dbReference>
<evidence type="ECO:0000313" key="3">
    <source>
        <dbReference type="Proteomes" id="UP000596932"/>
    </source>
</evidence>
<dbReference type="InterPro" id="IPR003615">
    <property type="entry name" value="HNH_nuc"/>
</dbReference>
<feature type="domain" description="HNH nuclease" evidence="1">
    <location>
        <begin position="54"/>
        <end position="97"/>
    </location>
</feature>
<organism evidence="2 3">
    <name type="scientific">Pseudomonas chaetocerotis</name>
    <dbReference type="NCBI Taxonomy" id="2758695"/>
    <lineage>
        <taxon>Bacteria</taxon>
        <taxon>Pseudomonadati</taxon>
        <taxon>Pseudomonadota</taxon>
        <taxon>Gammaproteobacteria</taxon>
        <taxon>Pseudomonadales</taxon>
        <taxon>Pseudomonadaceae</taxon>
        <taxon>Pseudomonas</taxon>
    </lineage>
</organism>
<dbReference type="EMBL" id="JACFYX010000008">
    <property type="protein sequence ID" value="MBG0835477.1"/>
    <property type="molecule type" value="Genomic_DNA"/>
</dbReference>
<keyword evidence="2" id="KW-0540">Nuclease</keyword>
<sequence>MRLSQARIKEVLRYSPIVGVFEWRVAGRRIRPGLLAGGPIGDGYIGITVDGNRYPVHVLAWLYMTGEMPSVLIDHIDGDKSNNAFGNLRLATHSQNSCNAKVNAANKSGVKGVFYMKSSGKWRARLRKAGAVVFDKCFDSIEEAQDAITAARSVVHGEFANHGLHGYLSEDIDSE</sequence>
<proteinExistence type="predicted"/>
<keyword evidence="2" id="KW-0255">Endonuclease</keyword>
<dbReference type="InterPro" id="IPR044925">
    <property type="entry name" value="His-Me_finger_sf"/>
</dbReference>
<dbReference type="Pfam" id="PF13392">
    <property type="entry name" value="HNH_3"/>
    <property type="match status" value="1"/>
</dbReference>
<keyword evidence="2" id="KW-0378">Hydrolase</keyword>
<dbReference type="SUPFAM" id="SSF54060">
    <property type="entry name" value="His-Me finger endonucleases"/>
    <property type="match status" value="1"/>
</dbReference>
<comment type="caution">
    <text evidence="2">The sequence shown here is derived from an EMBL/GenBank/DDBJ whole genome shotgun (WGS) entry which is preliminary data.</text>
</comment>
<keyword evidence="3" id="KW-1185">Reference proteome</keyword>
<dbReference type="SUPFAM" id="SSF54171">
    <property type="entry name" value="DNA-binding domain"/>
    <property type="match status" value="1"/>
</dbReference>
<evidence type="ECO:0000313" key="2">
    <source>
        <dbReference type="EMBL" id="MBG0835477.1"/>
    </source>
</evidence>
<dbReference type="Gene3D" id="3.90.75.20">
    <property type="match status" value="1"/>
</dbReference>